<name>A0ABN8U9D4_9BACL</name>
<reference evidence="2" key="1">
    <citation type="submission" date="2022-06" db="EMBL/GenBank/DDBJ databases">
        <authorList>
            <person name="Dietemann V."/>
            <person name="Ory F."/>
            <person name="Dainat B."/>
            <person name="Oberhansli S."/>
        </authorList>
    </citation>
    <scope>NUCLEOTIDE SEQUENCE</scope>
    <source>
        <strain evidence="2">Ena-SAMPLE-TAB-26-04-2022-14:26:32:270-5432</strain>
    </source>
</reference>
<dbReference type="Pfam" id="PF01381">
    <property type="entry name" value="HTH_3"/>
    <property type="match status" value="1"/>
</dbReference>
<dbReference type="EMBL" id="CALYLO010000008">
    <property type="protein sequence ID" value="CAH8247796.1"/>
    <property type="molecule type" value="Genomic_DNA"/>
</dbReference>
<dbReference type="PROSITE" id="PS50943">
    <property type="entry name" value="HTH_CROC1"/>
    <property type="match status" value="1"/>
</dbReference>
<dbReference type="InterPro" id="IPR001387">
    <property type="entry name" value="Cro/C1-type_HTH"/>
</dbReference>
<organism evidence="2 3">
    <name type="scientific">Paenibacillus melissococcoides</name>
    <dbReference type="NCBI Taxonomy" id="2912268"/>
    <lineage>
        <taxon>Bacteria</taxon>
        <taxon>Bacillati</taxon>
        <taxon>Bacillota</taxon>
        <taxon>Bacilli</taxon>
        <taxon>Bacillales</taxon>
        <taxon>Paenibacillaceae</taxon>
        <taxon>Paenibacillus</taxon>
    </lineage>
</organism>
<accession>A0ABN8U9D4</accession>
<feature type="domain" description="HTH cro/C1-type" evidence="1">
    <location>
        <begin position="5"/>
        <end position="59"/>
    </location>
</feature>
<protein>
    <submittedName>
        <fullName evidence="2">Helix-turn-helix domain-containing protein</fullName>
    </submittedName>
</protein>
<comment type="caution">
    <text evidence="2">The sequence shown here is derived from an EMBL/GenBank/DDBJ whole genome shotgun (WGS) entry which is preliminary data.</text>
</comment>
<keyword evidence="3" id="KW-1185">Reference proteome</keyword>
<evidence type="ECO:0000313" key="2">
    <source>
        <dbReference type="EMBL" id="CAH8247796.1"/>
    </source>
</evidence>
<dbReference type="SUPFAM" id="SSF47413">
    <property type="entry name" value="lambda repressor-like DNA-binding domains"/>
    <property type="match status" value="1"/>
</dbReference>
<dbReference type="Gene3D" id="1.10.260.40">
    <property type="entry name" value="lambda repressor-like DNA-binding domains"/>
    <property type="match status" value="1"/>
</dbReference>
<dbReference type="CDD" id="cd00093">
    <property type="entry name" value="HTH_XRE"/>
    <property type="match status" value="1"/>
</dbReference>
<dbReference type="InterPro" id="IPR010982">
    <property type="entry name" value="Lambda_DNA-bd_dom_sf"/>
</dbReference>
<proteinExistence type="predicted"/>
<evidence type="ECO:0000313" key="3">
    <source>
        <dbReference type="Proteomes" id="UP001154322"/>
    </source>
</evidence>
<evidence type="ECO:0000259" key="1">
    <source>
        <dbReference type="PROSITE" id="PS50943"/>
    </source>
</evidence>
<sequence>MRLWLKELRDASGLTHEQVADRSNISRSYYTNIELGVKTPKVEVAKSIGKALDFPWEYFFNDKCSLGEHPRSKEAI</sequence>
<dbReference type="Proteomes" id="UP001154322">
    <property type="component" value="Unassembled WGS sequence"/>
</dbReference>
<dbReference type="SMART" id="SM00530">
    <property type="entry name" value="HTH_XRE"/>
    <property type="match status" value="1"/>
</dbReference>
<gene>
    <name evidence="2" type="ORF">WJ0W_005052</name>
</gene>